<dbReference type="EMBL" id="SNWQ01000077">
    <property type="protein sequence ID" value="TDO25979.1"/>
    <property type="molecule type" value="Genomic_DNA"/>
</dbReference>
<accession>A0A4R6ITT7</accession>
<dbReference type="AlphaFoldDB" id="A0A4R6ITT7"/>
<comment type="caution">
    <text evidence="1">The sequence shown here is derived from an EMBL/GenBank/DDBJ whole genome shotgun (WGS) entry which is preliminary data.</text>
</comment>
<dbReference type="RefSeq" id="WP_133806156.1">
    <property type="nucleotide sequence ID" value="NZ_SNWQ01000077.1"/>
</dbReference>
<gene>
    <name evidence="1" type="ORF">EV643_1771</name>
</gene>
<name>A0A4R6ITT7_9ACTN</name>
<organism evidence="1 2">
    <name type="scientific">Kribbella caucasensis</name>
    <dbReference type="NCBI Taxonomy" id="2512215"/>
    <lineage>
        <taxon>Bacteria</taxon>
        <taxon>Bacillati</taxon>
        <taxon>Actinomycetota</taxon>
        <taxon>Actinomycetes</taxon>
        <taxon>Propionibacteriales</taxon>
        <taxon>Kribbellaceae</taxon>
        <taxon>Kribbella</taxon>
    </lineage>
</organism>
<reference evidence="1 2" key="1">
    <citation type="submission" date="2019-03" db="EMBL/GenBank/DDBJ databases">
        <title>Genomic Encyclopedia of Type Strains, Phase III (KMG-III): the genomes of soil and plant-associated and newly described type strains.</title>
        <authorList>
            <person name="Whitman W."/>
        </authorList>
    </citation>
    <scope>NUCLEOTIDE SEQUENCE [LARGE SCALE GENOMIC DNA]</scope>
    <source>
        <strain evidence="1 2">VKM Ac-2527</strain>
    </source>
</reference>
<proteinExistence type="predicted"/>
<sequence>MSVVEAGYVVRRHLVSAIDSLSGSFDFGGRQYEADVMKRVFRILLHIEGKYQDAVARRYRVITLLGIFCSIESWRRPFGLERDLVHLLALTLTEVLTKPPSLEN</sequence>
<evidence type="ECO:0000313" key="2">
    <source>
        <dbReference type="Proteomes" id="UP000295388"/>
    </source>
</evidence>
<dbReference type="Proteomes" id="UP000295388">
    <property type="component" value="Unassembled WGS sequence"/>
</dbReference>
<keyword evidence="2" id="KW-1185">Reference proteome</keyword>
<evidence type="ECO:0000313" key="1">
    <source>
        <dbReference type="EMBL" id="TDO25979.1"/>
    </source>
</evidence>
<protein>
    <submittedName>
        <fullName evidence="1">Uncharacterized protein</fullName>
    </submittedName>
</protein>